<name>A0A182IYI1_ANOAO</name>
<proteinExistence type="predicted"/>
<evidence type="ECO:0008006" key="6">
    <source>
        <dbReference type="Google" id="ProtNLM"/>
    </source>
</evidence>
<dbReference type="GO" id="GO:0016020">
    <property type="term" value="C:membrane"/>
    <property type="evidence" value="ECO:0007669"/>
    <property type="project" value="UniProtKB-SubCell"/>
</dbReference>
<dbReference type="VEuPathDB" id="VectorBase:AATE007931"/>
<keyword evidence="2" id="KW-0812">Transmembrane</keyword>
<keyword evidence="3" id="KW-1133">Transmembrane helix</keyword>
<dbReference type="AlphaFoldDB" id="A0A182IYI1"/>
<dbReference type="SUPFAM" id="SSF103473">
    <property type="entry name" value="MFS general substrate transporter"/>
    <property type="match status" value="1"/>
</dbReference>
<evidence type="ECO:0000313" key="5">
    <source>
        <dbReference type="EnsemblMetazoa" id="AATE007931-PA.1"/>
    </source>
</evidence>
<comment type="subcellular location">
    <subcellularLocation>
        <location evidence="1">Membrane</location>
        <topology evidence="1">Multi-pass membrane protein</topology>
    </subcellularLocation>
</comment>
<keyword evidence="4" id="KW-0472">Membrane</keyword>
<dbReference type="PANTHER" id="PTHR23507:SF1">
    <property type="entry name" value="FI18259P1-RELATED"/>
    <property type="match status" value="1"/>
</dbReference>
<reference evidence="5" key="1">
    <citation type="submission" date="2022-08" db="UniProtKB">
        <authorList>
            <consortium name="EnsemblMetazoa"/>
        </authorList>
    </citation>
    <scope>IDENTIFICATION</scope>
    <source>
        <strain evidence="5">EBRO</strain>
    </source>
</reference>
<evidence type="ECO:0000256" key="1">
    <source>
        <dbReference type="ARBA" id="ARBA00004141"/>
    </source>
</evidence>
<sequence length="533" mass="58789">MAIAVEQNTGAEAHSLPLRVGEIWRKVRQFITIEPVIVFYIFGVVCGTAFKVFEYEKACAAKLGYDLQVCEYFAKLEDDDICEEPDDTNRTLPGVANFTEFRGLVCSAQQESTNEVVFLNSYRSIIVGIVQAVVLLFVGSWSDRVGLRKPCILVPIAADIVAFGVYIVCAIFMREISLEVSGIVPNIITAFSGGTPLVVTGIYSYLTVCTEEKDRTFRFACTAVIYATVPIVANFFSGHLFKYFGFIKLCVLCIITDTIGLLYGLFVLKEPKELKDVEGPGNSNDPKTLSSTTLGQLFDFSLVVDCVRVLLKKRDFNCRKILYLTVLVYFINYGALGDAESAAILAYVEFNWITNLGTWISYDLLTTMMGTLLAMGVLSKRLGVSDAMICVFSVCFSMVGKPIMAIAVSTLKPYLYYVATSIDLFEGSKIIAIRSIVSKLVGEDEIAKIIAILGIVDSAQVAIFPTIYSTVYLKSQKFFIGTVFLLSEAFLLVSLGMYIILYLMSRRSNRNKAQAQSSAKQGIDNPAVDITSL</sequence>
<evidence type="ECO:0000256" key="3">
    <source>
        <dbReference type="ARBA" id="ARBA00022989"/>
    </source>
</evidence>
<protein>
    <recommendedName>
        <fullName evidence="6">Major facilitator superfamily (MFS) profile domain-containing protein</fullName>
    </recommendedName>
</protein>
<organism evidence="5">
    <name type="scientific">Anopheles atroparvus</name>
    <name type="common">European mosquito</name>
    <dbReference type="NCBI Taxonomy" id="41427"/>
    <lineage>
        <taxon>Eukaryota</taxon>
        <taxon>Metazoa</taxon>
        <taxon>Ecdysozoa</taxon>
        <taxon>Arthropoda</taxon>
        <taxon>Hexapoda</taxon>
        <taxon>Insecta</taxon>
        <taxon>Pterygota</taxon>
        <taxon>Neoptera</taxon>
        <taxon>Endopterygota</taxon>
        <taxon>Diptera</taxon>
        <taxon>Nematocera</taxon>
        <taxon>Culicoidea</taxon>
        <taxon>Culicidae</taxon>
        <taxon>Anophelinae</taxon>
        <taxon>Anopheles</taxon>
    </lineage>
</organism>
<evidence type="ECO:0000256" key="2">
    <source>
        <dbReference type="ARBA" id="ARBA00022692"/>
    </source>
</evidence>
<dbReference type="STRING" id="41427.A0A182IYI1"/>
<dbReference type="Gene3D" id="1.20.1250.20">
    <property type="entry name" value="MFS general substrate transporter like domains"/>
    <property type="match status" value="1"/>
</dbReference>
<dbReference type="Pfam" id="PF07690">
    <property type="entry name" value="MFS_1"/>
    <property type="match status" value="1"/>
</dbReference>
<dbReference type="PANTHER" id="PTHR23507">
    <property type="entry name" value="ZGC:174356"/>
    <property type="match status" value="1"/>
</dbReference>
<dbReference type="GO" id="GO:0022857">
    <property type="term" value="F:transmembrane transporter activity"/>
    <property type="evidence" value="ECO:0007669"/>
    <property type="project" value="InterPro"/>
</dbReference>
<evidence type="ECO:0000256" key="4">
    <source>
        <dbReference type="ARBA" id="ARBA00023136"/>
    </source>
</evidence>
<accession>A0A182IYI1</accession>
<dbReference type="EnsemblMetazoa" id="AATE007931-RA">
    <property type="protein sequence ID" value="AATE007931-PA.1"/>
    <property type="gene ID" value="AATE007931"/>
</dbReference>
<dbReference type="InterPro" id="IPR036259">
    <property type="entry name" value="MFS_trans_sf"/>
</dbReference>
<dbReference type="InterPro" id="IPR011701">
    <property type="entry name" value="MFS"/>
</dbReference>